<feature type="domain" description="LysM" evidence="2">
    <location>
        <begin position="372"/>
        <end position="416"/>
    </location>
</feature>
<protein>
    <submittedName>
        <fullName evidence="3">LysM peptidoglycan-binding domain-containing protein</fullName>
    </submittedName>
</protein>
<reference evidence="3" key="1">
    <citation type="submission" date="2021-01" db="EMBL/GenBank/DDBJ databases">
        <title>Fulvivirga kasyanovii gen. nov., sp nov., a novel member of the phylum Bacteroidetes isolated from seawater in a mussel farm.</title>
        <authorList>
            <person name="Zhao L.-H."/>
            <person name="Wang Z.-J."/>
        </authorList>
    </citation>
    <scope>NUCLEOTIDE SEQUENCE</scope>
    <source>
        <strain evidence="3">29W222</strain>
    </source>
</reference>
<dbReference type="Proteomes" id="UP000614216">
    <property type="component" value="Unassembled WGS sequence"/>
</dbReference>
<feature type="domain" description="HTH cro/C1-type" evidence="1">
    <location>
        <begin position="627"/>
        <end position="643"/>
    </location>
</feature>
<dbReference type="EMBL" id="JAEUGD010000042">
    <property type="protein sequence ID" value="MBL6447364.1"/>
    <property type="molecule type" value="Genomic_DNA"/>
</dbReference>
<dbReference type="AlphaFoldDB" id="A0A937KCG8"/>
<dbReference type="InterPro" id="IPR001387">
    <property type="entry name" value="Cro/C1-type_HTH"/>
</dbReference>
<feature type="domain" description="LysM" evidence="2">
    <location>
        <begin position="546"/>
        <end position="590"/>
    </location>
</feature>
<dbReference type="CDD" id="cd00118">
    <property type="entry name" value="LysM"/>
    <property type="match status" value="3"/>
</dbReference>
<keyword evidence="4" id="KW-1185">Reference proteome</keyword>
<dbReference type="PROSITE" id="PS50943">
    <property type="entry name" value="HTH_CROC1"/>
    <property type="match status" value="1"/>
</dbReference>
<evidence type="ECO:0000313" key="3">
    <source>
        <dbReference type="EMBL" id="MBL6447364.1"/>
    </source>
</evidence>
<dbReference type="SMART" id="SM00257">
    <property type="entry name" value="LysM"/>
    <property type="match status" value="3"/>
</dbReference>
<evidence type="ECO:0000259" key="1">
    <source>
        <dbReference type="PROSITE" id="PS50943"/>
    </source>
</evidence>
<proteinExistence type="predicted"/>
<gene>
    <name evidence="3" type="ORF">JMN32_13680</name>
</gene>
<dbReference type="InterPro" id="IPR018392">
    <property type="entry name" value="LysM"/>
</dbReference>
<dbReference type="PANTHER" id="PTHR33734:SF22">
    <property type="entry name" value="MEMBRANE-BOUND LYTIC MUREIN TRANSGLYCOSYLASE D"/>
    <property type="match status" value="1"/>
</dbReference>
<name>A0A937KCG8_9BACT</name>
<dbReference type="PANTHER" id="PTHR33734">
    <property type="entry name" value="LYSM DOMAIN-CONTAINING GPI-ANCHORED PROTEIN 2"/>
    <property type="match status" value="1"/>
</dbReference>
<dbReference type="Gene3D" id="3.10.350.10">
    <property type="entry name" value="LysM domain"/>
    <property type="match status" value="3"/>
</dbReference>
<dbReference type="PROSITE" id="PS51782">
    <property type="entry name" value="LYSM"/>
    <property type="match status" value="3"/>
</dbReference>
<dbReference type="InterPro" id="IPR008258">
    <property type="entry name" value="Transglycosylase_SLT_dom_1"/>
</dbReference>
<dbReference type="InterPro" id="IPR023346">
    <property type="entry name" value="Lysozyme-like_dom_sf"/>
</dbReference>
<feature type="domain" description="LysM" evidence="2">
    <location>
        <begin position="619"/>
        <end position="662"/>
    </location>
</feature>
<dbReference type="SUPFAM" id="SSF53955">
    <property type="entry name" value="Lysozyme-like"/>
    <property type="match status" value="1"/>
</dbReference>
<dbReference type="SUPFAM" id="SSF54106">
    <property type="entry name" value="LysM domain"/>
    <property type="match status" value="3"/>
</dbReference>
<dbReference type="RefSeq" id="WP_202856876.1">
    <property type="nucleotide sequence ID" value="NZ_JAEUGD010000042.1"/>
</dbReference>
<dbReference type="CDD" id="cd16894">
    <property type="entry name" value="MltD-like"/>
    <property type="match status" value="1"/>
</dbReference>
<dbReference type="InterPro" id="IPR036779">
    <property type="entry name" value="LysM_dom_sf"/>
</dbReference>
<organism evidence="3 4">
    <name type="scientific">Fulvivirga marina</name>
    <dbReference type="NCBI Taxonomy" id="2494733"/>
    <lineage>
        <taxon>Bacteria</taxon>
        <taxon>Pseudomonadati</taxon>
        <taxon>Bacteroidota</taxon>
        <taxon>Cytophagia</taxon>
        <taxon>Cytophagales</taxon>
        <taxon>Fulvivirgaceae</taxon>
        <taxon>Fulvivirga</taxon>
    </lineage>
</organism>
<evidence type="ECO:0000313" key="4">
    <source>
        <dbReference type="Proteomes" id="UP000614216"/>
    </source>
</evidence>
<sequence length="668" mass="76777">MSLRIPLTLILLIPVWVFAQSPRVPSRMEFAGIKLRIMEDARNEIQKDVNALTKSPKYFNIKVERAKTYFPIIERVFREEGLHDDFKYLVLQESALIPDAVSVSNAVGFWQFKDFTAMEVGLRVDKHVDERMNIEAASRGAAKYMKRNNEFFDNWLHALQAYQMGAGGAMRALGKGSSGAKSMVINKKTYWYVKKYLAHKVAFEGAVSGPGETRLVEYHDGKDKTLKEISDETGVSLEQLQDYNKWLKRGKIPDDKAYTVVLPVSKLDNIQLAVLESEPKMENRRQIEYHFPVRDNFPEIEDFKEARKGHVVEINDLPGIIGAEGDKIIDLARKGDVDLSKFLKYNDIQITDPIIDGQVYYYKKKKAKAQAHYYVAQPGETLWSISQKFGLRLKKLMVKNRISEEKELQAGRVLWLRYIRPARVDIEYKKVVKPPVKEVPENSENIYAEKLTEKEKVEKEMAVAKPEIKEDKVHVPAQKDSVFSKGIDNKPGTVLSVSGQEAEVSVLGVTGEEEEYVNEETEGNSGDEYVEEDEEKEEYHVQNIHKVHIVQPGQTLYSISKLYNVTVTDLLEWNKLKINDKLSINQKLLIMESPNMENLEAEQKVKEKNEEKVSEESYSYHTVNQGDTIYKIARSYNVTIEELMTWNDKEDFSISLGERIKIKKKQSN</sequence>
<evidence type="ECO:0000259" key="2">
    <source>
        <dbReference type="PROSITE" id="PS51782"/>
    </source>
</evidence>
<comment type="caution">
    <text evidence="3">The sequence shown here is derived from an EMBL/GenBank/DDBJ whole genome shotgun (WGS) entry which is preliminary data.</text>
</comment>
<accession>A0A937KCG8</accession>
<dbReference type="Gene3D" id="1.10.530.10">
    <property type="match status" value="1"/>
</dbReference>
<dbReference type="Pfam" id="PF01476">
    <property type="entry name" value="LysM"/>
    <property type="match status" value="3"/>
</dbReference>
<dbReference type="Pfam" id="PF01464">
    <property type="entry name" value="SLT"/>
    <property type="match status" value="1"/>
</dbReference>